<dbReference type="Pfam" id="PF00440">
    <property type="entry name" value="TetR_N"/>
    <property type="match status" value="1"/>
</dbReference>
<comment type="caution">
    <text evidence="7">The sequence shown here is derived from an EMBL/GenBank/DDBJ whole genome shotgun (WGS) entry which is preliminary data.</text>
</comment>
<organism evidence="7 8">
    <name type="scientific">Sphingosinicella xenopeptidilytica</name>
    <dbReference type="NCBI Taxonomy" id="364098"/>
    <lineage>
        <taxon>Bacteria</taxon>
        <taxon>Pseudomonadati</taxon>
        <taxon>Pseudomonadota</taxon>
        <taxon>Alphaproteobacteria</taxon>
        <taxon>Sphingomonadales</taxon>
        <taxon>Sphingosinicellaceae</taxon>
        <taxon>Sphingosinicella</taxon>
    </lineage>
</organism>
<dbReference type="InterPro" id="IPR036271">
    <property type="entry name" value="Tet_transcr_reg_TetR-rel_C_sf"/>
</dbReference>
<sequence length="187" mass="21392">MELIMEAARSVLVSEGYSGFSVRKVAKEAGISIGHLQHFLPTKEKLLEALFEYVSGLYDRKYAELLERLPEEPQQRFHAITEYLIRDTCNQDTKTFFFEFWTASLHHEAARTVVNKLHRHHREILAGFIGEMIPSLAPKEREMRALQIAATIDGLLVHLDDEETEEAREATVQGLSEALMNIARNGR</sequence>
<name>A0ABW3C603_SPHXN</name>
<dbReference type="Gene3D" id="1.10.357.10">
    <property type="entry name" value="Tetracycline Repressor, domain 2"/>
    <property type="match status" value="1"/>
</dbReference>
<dbReference type="RefSeq" id="WP_381491615.1">
    <property type="nucleotide sequence ID" value="NZ_JBHTIK010000008.1"/>
</dbReference>
<evidence type="ECO:0000313" key="8">
    <source>
        <dbReference type="Proteomes" id="UP001597124"/>
    </source>
</evidence>
<keyword evidence="3 5" id="KW-0238">DNA-binding</keyword>
<dbReference type="InterPro" id="IPR039538">
    <property type="entry name" value="BetI_C"/>
</dbReference>
<keyword evidence="2" id="KW-0805">Transcription regulation</keyword>
<accession>A0ABW3C603</accession>
<evidence type="ECO:0000256" key="3">
    <source>
        <dbReference type="ARBA" id="ARBA00023125"/>
    </source>
</evidence>
<reference evidence="8" key="1">
    <citation type="journal article" date="2019" name="Int. J. Syst. Evol. Microbiol.">
        <title>The Global Catalogue of Microorganisms (GCM) 10K type strain sequencing project: providing services to taxonomists for standard genome sequencing and annotation.</title>
        <authorList>
            <consortium name="The Broad Institute Genomics Platform"/>
            <consortium name="The Broad Institute Genome Sequencing Center for Infectious Disease"/>
            <person name="Wu L."/>
            <person name="Ma J."/>
        </authorList>
    </citation>
    <scope>NUCLEOTIDE SEQUENCE [LARGE SCALE GENOMIC DNA]</scope>
    <source>
        <strain evidence="8">CCUG 52537</strain>
    </source>
</reference>
<proteinExistence type="predicted"/>
<dbReference type="InterPro" id="IPR009057">
    <property type="entry name" value="Homeodomain-like_sf"/>
</dbReference>
<evidence type="ECO:0000313" key="7">
    <source>
        <dbReference type="EMBL" id="MFD0849294.1"/>
    </source>
</evidence>
<evidence type="ECO:0000256" key="5">
    <source>
        <dbReference type="PROSITE-ProRule" id="PRU00335"/>
    </source>
</evidence>
<dbReference type="PANTHER" id="PTHR30055">
    <property type="entry name" value="HTH-TYPE TRANSCRIPTIONAL REGULATOR RUTR"/>
    <property type="match status" value="1"/>
</dbReference>
<keyword evidence="4" id="KW-0804">Transcription</keyword>
<feature type="DNA-binding region" description="H-T-H motif" evidence="5">
    <location>
        <begin position="21"/>
        <end position="40"/>
    </location>
</feature>
<evidence type="ECO:0000256" key="2">
    <source>
        <dbReference type="ARBA" id="ARBA00023015"/>
    </source>
</evidence>
<protein>
    <submittedName>
        <fullName evidence="7">TetR/AcrR family transcriptional regulator</fullName>
    </submittedName>
</protein>
<gene>
    <name evidence="7" type="ORF">ACFQ00_13235</name>
</gene>
<feature type="domain" description="HTH tetR-type" evidence="6">
    <location>
        <begin position="1"/>
        <end position="58"/>
    </location>
</feature>
<dbReference type="InterPro" id="IPR050109">
    <property type="entry name" value="HTH-type_TetR-like_transc_reg"/>
</dbReference>
<evidence type="ECO:0000256" key="4">
    <source>
        <dbReference type="ARBA" id="ARBA00023163"/>
    </source>
</evidence>
<dbReference type="PANTHER" id="PTHR30055:SF234">
    <property type="entry name" value="HTH-TYPE TRANSCRIPTIONAL REGULATOR BETI"/>
    <property type="match status" value="1"/>
</dbReference>
<evidence type="ECO:0000259" key="6">
    <source>
        <dbReference type="PROSITE" id="PS50977"/>
    </source>
</evidence>
<dbReference type="PROSITE" id="PS50977">
    <property type="entry name" value="HTH_TETR_2"/>
    <property type="match status" value="1"/>
</dbReference>
<dbReference type="Pfam" id="PF13977">
    <property type="entry name" value="TetR_C_6"/>
    <property type="match status" value="1"/>
</dbReference>
<evidence type="ECO:0000256" key="1">
    <source>
        <dbReference type="ARBA" id="ARBA00022491"/>
    </source>
</evidence>
<dbReference type="EMBL" id="JBHTIK010000008">
    <property type="protein sequence ID" value="MFD0849294.1"/>
    <property type="molecule type" value="Genomic_DNA"/>
</dbReference>
<dbReference type="PRINTS" id="PR00455">
    <property type="entry name" value="HTHTETR"/>
</dbReference>
<dbReference type="Proteomes" id="UP001597124">
    <property type="component" value="Unassembled WGS sequence"/>
</dbReference>
<keyword evidence="1" id="KW-0678">Repressor</keyword>
<dbReference type="SUPFAM" id="SSF46689">
    <property type="entry name" value="Homeodomain-like"/>
    <property type="match status" value="1"/>
</dbReference>
<keyword evidence="8" id="KW-1185">Reference proteome</keyword>
<dbReference type="InterPro" id="IPR001647">
    <property type="entry name" value="HTH_TetR"/>
</dbReference>
<dbReference type="SUPFAM" id="SSF48498">
    <property type="entry name" value="Tetracyclin repressor-like, C-terminal domain"/>
    <property type="match status" value="1"/>
</dbReference>